<dbReference type="EMBL" id="CAMPGE010019798">
    <property type="protein sequence ID" value="CAI2378109.1"/>
    <property type="molecule type" value="Genomic_DNA"/>
</dbReference>
<evidence type="ECO:0000256" key="1">
    <source>
        <dbReference type="SAM" id="MobiDB-lite"/>
    </source>
</evidence>
<name>A0AAD2D245_EUPCR</name>
<sequence>MMYCSIDFEFLSKGTHFERVIEFLILTQTNGLNYSLQEDDPNSQEESKNTTKGLHTSAYSQRQGNTGGNGHEIFEFIKEIKSECKVALLLIENYNTITSKDFTLSQDTVIKNEIIKIDFLMKSVFKNSEHLTCKSLACLEKMLNVLTNKRNHVVEDVSEDEFENSGKVIKKPSKGGDQTNLNKSMRKYLLDGKNFVRSIEKLLDSPHPCVVREAARVLSSFVSRPEGMELWLKFDSARVGIDSACVRDVKVYGNPTRIPKDTGYHLPIKETSTFRYIIEEKKARTEQLRKRGIGQDFMNKDTETKAGKGCKGDKLCRSIL</sequence>
<gene>
    <name evidence="2" type="ORF">ECRASSUSDP1_LOCUS19501</name>
</gene>
<organism evidence="2 3">
    <name type="scientific">Euplotes crassus</name>
    <dbReference type="NCBI Taxonomy" id="5936"/>
    <lineage>
        <taxon>Eukaryota</taxon>
        <taxon>Sar</taxon>
        <taxon>Alveolata</taxon>
        <taxon>Ciliophora</taxon>
        <taxon>Intramacronucleata</taxon>
        <taxon>Spirotrichea</taxon>
        <taxon>Hypotrichia</taxon>
        <taxon>Euplotida</taxon>
        <taxon>Euplotidae</taxon>
        <taxon>Moneuplotes</taxon>
    </lineage>
</organism>
<proteinExistence type="predicted"/>
<protein>
    <submittedName>
        <fullName evidence="2">Uncharacterized protein</fullName>
    </submittedName>
</protein>
<evidence type="ECO:0000313" key="2">
    <source>
        <dbReference type="EMBL" id="CAI2378109.1"/>
    </source>
</evidence>
<evidence type="ECO:0000313" key="3">
    <source>
        <dbReference type="Proteomes" id="UP001295684"/>
    </source>
</evidence>
<comment type="caution">
    <text evidence="2">The sequence shown here is derived from an EMBL/GenBank/DDBJ whole genome shotgun (WGS) entry which is preliminary data.</text>
</comment>
<reference evidence="2" key="1">
    <citation type="submission" date="2023-07" db="EMBL/GenBank/DDBJ databases">
        <authorList>
            <consortium name="AG Swart"/>
            <person name="Singh M."/>
            <person name="Singh A."/>
            <person name="Seah K."/>
            <person name="Emmerich C."/>
        </authorList>
    </citation>
    <scope>NUCLEOTIDE SEQUENCE</scope>
    <source>
        <strain evidence="2">DP1</strain>
    </source>
</reference>
<dbReference type="AlphaFoldDB" id="A0AAD2D245"/>
<accession>A0AAD2D245</accession>
<feature type="region of interest" description="Disordered" evidence="1">
    <location>
        <begin position="35"/>
        <end position="66"/>
    </location>
</feature>
<feature type="compositionally biased region" description="Polar residues" evidence="1">
    <location>
        <begin position="50"/>
        <end position="64"/>
    </location>
</feature>
<dbReference type="Proteomes" id="UP001295684">
    <property type="component" value="Unassembled WGS sequence"/>
</dbReference>
<keyword evidence="3" id="KW-1185">Reference proteome</keyword>